<sequence length="57" mass="6706">MGGFLEWEMSVPSRIFLVFEVCFCEERIERAKISERVWEPEVVEDDKNGKGNRLANE</sequence>
<proteinExistence type="predicted"/>
<comment type="caution">
    <text evidence="1">The sequence shown here is derived from an EMBL/GenBank/DDBJ whole genome shotgun (WGS) entry which is preliminary data.</text>
</comment>
<keyword evidence="2" id="KW-1185">Reference proteome</keyword>
<gene>
    <name evidence="1" type="ORF">COLO4_38142</name>
</gene>
<name>A0A1R3FX26_9ROSI</name>
<dbReference type="Proteomes" id="UP000187203">
    <property type="component" value="Unassembled WGS sequence"/>
</dbReference>
<dbReference type="EMBL" id="AWUE01024613">
    <property type="protein sequence ID" value="OMO50280.1"/>
    <property type="molecule type" value="Genomic_DNA"/>
</dbReference>
<accession>A0A1R3FX26</accession>
<organism evidence="1 2">
    <name type="scientific">Corchorus olitorius</name>
    <dbReference type="NCBI Taxonomy" id="93759"/>
    <lineage>
        <taxon>Eukaryota</taxon>
        <taxon>Viridiplantae</taxon>
        <taxon>Streptophyta</taxon>
        <taxon>Embryophyta</taxon>
        <taxon>Tracheophyta</taxon>
        <taxon>Spermatophyta</taxon>
        <taxon>Magnoliopsida</taxon>
        <taxon>eudicotyledons</taxon>
        <taxon>Gunneridae</taxon>
        <taxon>Pentapetalae</taxon>
        <taxon>rosids</taxon>
        <taxon>malvids</taxon>
        <taxon>Malvales</taxon>
        <taxon>Malvaceae</taxon>
        <taxon>Grewioideae</taxon>
        <taxon>Apeibeae</taxon>
        <taxon>Corchorus</taxon>
    </lineage>
</organism>
<evidence type="ECO:0000313" key="1">
    <source>
        <dbReference type="EMBL" id="OMO50280.1"/>
    </source>
</evidence>
<dbReference type="AlphaFoldDB" id="A0A1R3FX26"/>
<reference evidence="2" key="1">
    <citation type="submission" date="2013-09" db="EMBL/GenBank/DDBJ databases">
        <title>Corchorus olitorius genome sequencing.</title>
        <authorList>
            <person name="Alam M."/>
            <person name="Haque M.S."/>
            <person name="Islam M.S."/>
            <person name="Emdad E.M."/>
            <person name="Islam M.M."/>
            <person name="Ahmed B."/>
            <person name="Halim A."/>
            <person name="Hossen Q.M.M."/>
            <person name="Hossain M.Z."/>
            <person name="Ahmed R."/>
            <person name="Khan M.M."/>
            <person name="Islam R."/>
            <person name="Rashid M.M."/>
            <person name="Khan S.A."/>
            <person name="Rahman M.S."/>
            <person name="Alam M."/>
            <person name="Yahiya A.S."/>
            <person name="Khan M.S."/>
            <person name="Azam M.S."/>
            <person name="Haque T."/>
            <person name="Lashkar M.Z.H."/>
            <person name="Akhand A.I."/>
            <person name="Morshed G."/>
            <person name="Roy S."/>
            <person name="Uddin K.S."/>
            <person name="Rabeya T."/>
            <person name="Hossain A.S."/>
            <person name="Chowdhury A."/>
            <person name="Snigdha A.R."/>
            <person name="Mortoza M.S."/>
            <person name="Matin S.A."/>
            <person name="Hoque S.M.E."/>
            <person name="Islam M.K."/>
            <person name="Roy D.K."/>
            <person name="Haider R."/>
            <person name="Moosa M.M."/>
            <person name="Elias S.M."/>
            <person name="Hasan A.M."/>
            <person name="Jahan S."/>
            <person name="Shafiuddin M."/>
            <person name="Mahmood N."/>
            <person name="Shommy N.S."/>
        </authorList>
    </citation>
    <scope>NUCLEOTIDE SEQUENCE [LARGE SCALE GENOMIC DNA]</scope>
    <source>
        <strain evidence="2">cv. O-4</strain>
    </source>
</reference>
<evidence type="ECO:0000313" key="2">
    <source>
        <dbReference type="Proteomes" id="UP000187203"/>
    </source>
</evidence>
<protein>
    <submittedName>
        <fullName evidence="1">Uncharacterized protein</fullName>
    </submittedName>
</protein>